<dbReference type="AlphaFoldDB" id="A0A7S4TA29"/>
<evidence type="ECO:0000259" key="12">
    <source>
        <dbReference type="Pfam" id="PF13851"/>
    </source>
</evidence>
<evidence type="ECO:0000256" key="1">
    <source>
        <dbReference type="ARBA" id="ARBA00004230"/>
    </source>
</evidence>
<dbReference type="InterPro" id="IPR025593">
    <property type="entry name" value="GAS8_dom"/>
</dbReference>
<dbReference type="EMBL" id="HBNR01090973">
    <property type="protein sequence ID" value="CAE4670080.1"/>
    <property type="molecule type" value="Transcribed_RNA"/>
</dbReference>
<sequence length="269" mass="31792">MRSRSGEERKNQHINELMMNHQEAFDEIKAYYNDITFDNLNLIKSLRDDIQEMKERERKNQRKMTSLTQENKELSEPLAQRLEEQRELEEKLKSYTKDKMALKNLKAHHKQLQERTVEAQEEYRATEEKYRKLEKERDDLYRRFQKAVRETQRRAELGKNAVLERKLEVLTAQFDEKQAQLTEVLTAARLDPTVVASVTKKLEQVLGAKSRQIKDLQYQVLQCTKAYNDTIRVYESKLPSLGIDPEEIGFEPIQTATSYMPARLVTKVP</sequence>
<reference evidence="13" key="1">
    <citation type="submission" date="2021-01" db="EMBL/GenBank/DDBJ databases">
        <authorList>
            <person name="Corre E."/>
            <person name="Pelletier E."/>
            <person name="Niang G."/>
            <person name="Scheremetjew M."/>
            <person name="Finn R."/>
            <person name="Kale V."/>
            <person name="Holt S."/>
            <person name="Cochrane G."/>
            <person name="Meng A."/>
            <person name="Brown T."/>
            <person name="Cohen L."/>
        </authorList>
    </citation>
    <scope>NUCLEOTIDE SEQUENCE</scope>
    <source>
        <strain evidence="13">CCMP3105</strain>
    </source>
</reference>
<organism evidence="13">
    <name type="scientific">Alexandrium monilatum</name>
    <dbReference type="NCBI Taxonomy" id="311494"/>
    <lineage>
        <taxon>Eukaryota</taxon>
        <taxon>Sar</taxon>
        <taxon>Alveolata</taxon>
        <taxon>Dinophyceae</taxon>
        <taxon>Gonyaulacales</taxon>
        <taxon>Pyrocystaceae</taxon>
        <taxon>Alexandrium</taxon>
    </lineage>
</organism>
<dbReference type="GO" id="GO:0008017">
    <property type="term" value="F:microtubule binding"/>
    <property type="evidence" value="ECO:0007669"/>
    <property type="project" value="InterPro"/>
</dbReference>
<dbReference type="PANTHER" id="PTHR31543">
    <property type="entry name" value="DYNEIN REGULATORY COMPLEX SUBUNIT 4"/>
    <property type="match status" value="1"/>
</dbReference>
<evidence type="ECO:0000256" key="2">
    <source>
        <dbReference type="ARBA" id="ARBA00004245"/>
    </source>
</evidence>
<keyword evidence="4" id="KW-0963">Cytoplasm</keyword>
<dbReference type="Pfam" id="PF13851">
    <property type="entry name" value="GAS"/>
    <property type="match status" value="1"/>
</dbReference>
<evidence type="ECO:0000256" key="10">
    <source>
        <dbReference type="ARBA" id="ARBA00023273"/>
    </source>
</evidence>
<gene>
    <name evidence="13" type="ORF">AMON00008_LOCUS65347</name>
</gene>
<dbReference type="GO" id="GO:0031267">
    <property type="term" value="F:small GTPase binding"/>
    <property type="evidence" value="ECO:0007669"/>
    <property type="project" value="InterPro"/>
</dbReference>
<feature type="domain" description="Growth arrest-specific protein 8" evidence="12">
    <location>
        <begin position="16"/>
        <end position="216"/>
    </location>
</feature>
<keyword evidence="10" id="KW-0966">Cell projection</keyword>
<evidence type="ECO:0000256" key="3">
    <source>
        <dbReference type="ARBA" id="ARBA00009859"/>
    </source>
</evidence>
<accession>A0A7S4TA29</accession>
<dbReference type="GO" id="GO:0048870">
    <property type="term" value="P:cell motility"/>
    <property type="evidence" value="ECO:0007669"/>
    <property type="project" value="InterPro"/>
</dbReference>
<protein>
    <recommendedName>
        <fullName evidence="12">Growth arrest-specific protein 8 domain-containing protein</fullName>
    </recommendedName>
</protein>
<keyword evidence="6" id="KW-0282">Flagellum</keyword>
<evidence type="ECO:0000256" key="11">
    <source>
        <dbReference type="SAM" id="MobiDB-lite"/>
    </source>
</evidence>
<dbReference type="InterPro" id="IPR039308">
    <property type="entry name" value="GAS8"/>
</dbReference>
<evidence type="ECO:0000313" key="13">
    <source>
        <dbReference type="EMBL" id="CAE4670080.1"/>
    </source>
</evidence>
<name>A0A7S4TA29_9DINO</name>
<keyword evidence="9" id="KW-0206">Cytoskeleton</keyword>
<evidence type="ECO:0000256" key="7">
    <source>
        <dbReference type="ARBA" id="ARBA00023054"/>
    </source>
</evidence>
<keyword evidence="7" id="KW-0175">Coiled coil</keyword>
<comment type="similarity">
    <text evidence="3">Belongs to the DRC4 family.</text>
</comment>
<feature type="region of interest" description="Disordered" evidence="11">
    <location>
        <begin position="56"/>
        <end position="75"/>
    </location>
</feature>
<evidence type="ECO:0000256" key="9">
    <source>
        <dbReference type="ARBA" id="ARBA00023212"/>
    </source>
</evidence>
<evidence type="ECO:0000256" key="5">
    <source>
        <dbReference type="ARBA" id="ARBA00022701"/>
    </source>
</evidence>
<evidence type="ECO:0000256" key="8">
    <source>
        <dbReference type="ARBA" id="ARBA00023069"/>
    </source>
</evidence>
<evidence type="ECO:0000256" key="6">
    <source>
        <dbReference type="ARBA" id="ARBA00022846"/>
    </source>
</evidence>
<keyword evidence="5" id="KW-0493">Microtubule</keyword>
<dbReference type="PANTHER" id="PTHR31543:SF0">
    <property type="entry name" value="DYNEIN REGULATORY COMPLEX SUBUNIT 4"/>
    <property type="match status" value="1"/>
</dbReference>
<keyword evidence="8" id="KW-0969">Cilium</keyword>
<comment type="subcellular location">
    <subcellularLocation>
        <location evidence="1">Cell projection</location>
        <location evidence="1">Cilium</location>
        <location evidence="1">Flagellum</location>
    </subcellularLocation>
    <subcellularLocation>
        <location evidence="2">Cytoplasm</location>
        <location evidence="2">Cytoskeleton</location>
    </subcellularLocation>
</comment>
<proteinExistence type="inferred from homology"/>
<dbReference type="GO" id="GO:0005874">
    <property type="term" value="C:microtubule"/>
    <property type="evidence" value="ECO:0007669"/>
    <property type="project" value="UniProtKB-KW"/>
</dbReference>
<evidence type="ECO:0000256" key="4">
    <source>
        <dbReference type="ARBA" id="ARBA00022490"/>
    </source>
</evidence>
<dbReference type="GO" id="GO:0005794">
    <property type="term" value="C:Golgi apparatus"/>
    <property type="evidence" value="ECO:0007669"/>
    <property type="project" value="TreeGrafter"/>
</dbReference>
<dbReference type="GO" id="GO:0031514">
    <property type="term" value="C:motile cilium"/>
    <property type="evidence" value="ECO:0007669"/>
    <property type="project" value="UniProtKB-SubCell"/>
</dbReference>